<dbReference type="EMBL" id="VUMH01000004">
    <property type="protein sequence ID" value="MSS27462.1"/>
    <property type="molecule type" value="Genomic_DNA"/>
</dbReference>
<keyword evidence="6" id="KW-1185">Reference proteome</keyword>
<evidence type="ECO:0000313" key="5">
    <source>
        <dbReference type="EMBL" id="MSS27462.1"/>
    </source>
</evidence>
<dbReference type="PANTHER" id="PTHR34535">
    <property type="entry name" value="HYDROGENASE MATURATION FACTOR HYPA"/>
    <property type="match status" value="1"/>
</dbReference>
<dbReference type="HAMAP" id="MF_00213">
    <property type="entry name" value="HypA_HybF"/>
    <property type="match status" value="1"/>
</dbReference>
<keyword evidence="3 4" id="KW-0862">Zinc</keyword>
<proteinExistence type="inferred from homology"/>
<evidence type="ECO:0000256" key="3">
    <source>
        <dbReference type="ARBA" id="ARBA00022833"/>
    </source>
</evidence>
<evidence type="ECO:0000256" key="4">
    <source>
        <dbReference type="HAMAP-Rule" id="MF_00213"/>
    </source>
</evidence>
<dbReference type="Pfam" id="PF01155">
    <property type="entry name" value="HypA"/>
    <property type="match status" value="1"/>
</dbReference>
<feature type="binding site" evidence="4">
    <location>
        <position position="2"/>
    </location>
    <ligand>
        <name>Ni(2+)</name>
        <dbReference type="ChEBI" id="CHEBI:49786"/>
    </ligand>
</feature>
<dbReference type="Gene3D" id="3.30.2320.80">
    <property type="match status" value="1"/>
</dbReference>
<feature type="binding site" evidence="4">
    <location>
        <position position="92"/>
    </location>
    <ligand>
        <name>Zn(2+)</name>
        <dbReference type="ChEBI" id="CHEBI:29105"/>
    </ligand>
</feature>
<comment type="caution">
    <text evidence="5">The sequence shown here is derived from an EMBL/GenBank/DDBJ whole genome shotgun (WGS) entry which is preliminary data.</text>
</comment>
<keyword evidence="2 4" id="KW-0479">Metal-binding</keyword>
<dbReference type="PANTHER" id="PTHR34535:SF3">
    <property type="entry name" value="HYDROGENASE MATURATION FACTOR HYPA"/>
    <property type="match status" value="1"/>
</dbReference>
<dbReference type="GO" id="GO:0008270">
    <property type="term" value="F:zinc ion binding"/>
    <property type="evidence" value="ECO:0007669"/>
    <property type="project" value="UniProtKB-UniRule"/>
</dbReference>
<keyword evidence="1 4" id="KW-0533">Nickel</keyword>
<comment type="function">
    <text evidence="4">Involved in the maturation of [NiFe] hydrogenases. Required for nickel insertion into the metal center of the hydrogenase.</text>
</comment>
<organism evidence="5 6">
    <name type="scientific">Desulfovibrio porci</name>
    <dbReference type="NCBI Taxonomy" id="2605782"/>
    <lineage>
        <taxon>Bacteria</taxon>
        <taxon>Pseudomonadati</taxon>
        <taxon>Thermodesulfobacteriota</taxon>
        <taxon>Desulfovibrionia</taxon>
        <taxon>Desulfovibrionales</taxon>
        <taxon>Desulfovibrionaceae</taxon>
        <taxon>Desulfovibrio</taxon>
    </lineage>
</organism>
<gene>
    <name evidence="4" type="primary">hypA</name>
    <name evidence="5" type="ORF">FYJ44_05225</name>
</gene>
<sequence length="117" mass="12914">MHEMAIAQSLLAMAEEEIARQNCTRLEMVRVEYGALSGVVPESLQFGFETLIKGTPHEGARLELVCLPLRLRCPFCGKVFGGEGQDALWQPCPGCGEQFGHVVEQGKELILSRLEAR</sequence>
<evidence type="ECO:0000256" key="2">
    <source>
        <dbReference type="ARBA" id="ARBA00022723"/>
    </source>
</evidence>
<evidence type="ECO:0000313" key="6">
    <source>
        <dbReference type="Proteomes" id="UP000477488"/>
    </source>
</evidence>
<feature type="binding site" evidence="4">
    <location>
        <position position="76"/>
    </location>
    <ligand>
        <name>Zn(2+)</name>
        <dbReference type="ChEBI" id="CHEBI:29105"/>
    </ligand>
</feature>
<dbReference type="AlphaFoldDB" id="A0A6L5XK03"/>
<dbReference type="GO" id="GO:0016151">
    <property type="term" value="F:nickel cation binding"/>
    <property type="evidence" value="ECO:0007669"/>
    <property type="project" value="UniProtKB-UniRule"/>
</dbReference>
<feature type="binding site" evidence="4">
    <location>
        <position position="95"/>
    </location>
    <ligand>
        <name>Zn(2+)</name>
        <dbReference type="ChEBI" id="CHEBI:29105"/>
    </ligand>
</feature>
<feature type="binding site" evidence="4">
    <location>
        <position position="73"/>
    </location>
    <ligand>
        <name>Zn(2+)</name>
        <dbReference type="ChEBI" id="CHEBI:29105"/>
    </ligand>
</feature>
<accession>A0A6L5XK03</accession>
<comment type="similarity">
    <text evidence="4">Belongs to the HypA/HybF family.</text>
</comment>
<dbReference type="Proteomes" id="UP000477488">
    <property type="component" value="Unassembled WGS sequence"/>
</dbReference>
<reference evidence="5 6" key="1">
    <citation type="submission" date="2019-09" db="EMBL/GenBank/DDBJ databases">
        <title>In-depth cultivation of the pig gut microbiome towards novel bacterial diversity and tailored functional studies.</title>
        <authorList>
            <person name="Wylensek D."/>
            <person name="Hitch T.C.A."/>
            <person name="Clavel T."/>
        </authorList>
    </citation>
    <scope>NUCLEOTIDE SEQUENCE [LARGE SCALE GENOMIC DNA]</scope>
    <source>
        <strain evidence="5 6">PG-178-WT-4</strain>
    </source>
</reference>
<dbReference type="InterPro" id="IPR000688">
    <property type="entry name" value="HypA/HybF"/>
</dbReference>
<name>A0A6L5XK03_9BACT</name>
<evidence type="ECO:0000256" key="1">
    <source>
        <dbReference type="ARBA" id="ARBA00022596"/>
    </source>
</evidence>
<dbReference type="PIRSF" id="PIRSF004761">
    <property type="entry name" value="Hydrgn_mat_HypA"/>
    <property type="match status" value="1"/>
</dbReference>
<protein>
    <recommendedName>
        <fullName evidence="4">Hydrogenase maturation factor HypA</fullName>
    </recommendedName>
</protein>
<dbReference type="GO" id="GO:0051604">
    <property type="term" value="P:protein maturation"/>
    <property type="evidence" value="ECO:0007669"/>
    <property type="project" value="InterPro"/>
</dbReference>